<reference evidence="2" key="1">
    <citation type="journal article" date="2020" name="Nat. Commun.">
        <title>Large-scale genome sequencing of mycorrhizal fungi provides insights into the early evolution of symbiotic traits.</title>
        <authorList>
            <person name="Miyauchi S."/>
            <person name="Kiss E."/>
            <person name="Kuo A."/>
            <person name="Drula E."/>
            <person name="Kohler A."/>
            <person name="Sanchez-Garcia M."/>
            <person name="Morin E."/>
            <person name="Andreopoulos B."/>
            <person name="Barry K.W."/>
            <person name="Bonito G."/>
            <person name="Buee M."/>
            <person name="Carver A."/>
            <person name="Chen C."/>
            <person name="Cichocki N."/>
            <person name="Clum A."/>
            <person name="Culley D."/>
            <person name="Crous P.W."/>
            <person name="Fauchery L."/>
            <person name="Girlanda M."/>
            <person name="Hayes R.D."/>
            <person name="Keri Z."/>
            <person name="LaButti K."/>
            <person name="Lipzen A."/>
            <person name="Lombard V."/>
            <person name="Magnuson J."/>
            <person name="Maillard F."/>
            <person name="Murat C."/>
            <person name="Nolan M."/>
            <person name="Ohm R.A."/>
            <person name="Pangilinan J."/>
            <person name="Pereira M.F."/>
            <person name="Perotto S."/>
            <person name="Peter M."/>
            <person name="Pfister S."/>
            <person name="Riley R."/>
            <person name="Sitrit Y."/>
            <person name="Stielow J.B."/>
            <person name="Szollosi G."/>
            <person name="Zifcakova L."/>
            <person name="Stursova M."/>
            <person name="Spatafora J.W."/>
            <person name="Tedersoo L."/>
            <person name="Vaario L.M."/>
            <person name="Yamada A."/>
            <person name="Yan M."/>
            <person name="Wang P."/>
            <person name="Xu J."/>
            <person name="Bruns T."/>
            <person name="Baldrian P."/>
            <person name="Vilgalys R."/>
            <person name="Dunand C."/>
            <person name="Henrissat B."/>
            <person name="Grigoriev I.V."/>
            <person name="Hibbett D."/>
            <person name="Nagy L.G."/>
            <person name="Martin F.M."/>
        </authorList>
    </citation>
    <scope>NUCLEOTIDE SEQUENCE</scope>
    <source>
        <strain evidence="2">UP504</strain>
    </source>
</reference>
<dbReference type="EMBL" id="MU129202">
    <property type="protein sequence ID" value="KAF9504712.1"/>
    <property type="molecule type" value="Genomic_DNA"/>
</dbReference>
<evidence type="ECO:0000313" key="3">
    <source>
        <dbReference type="Proteomes" id="UP000886523"/>
    </source>
</evidence>
<evidence type="ECO:0000256" key="1">
    <source>
        <dbReference type="SAM" id="MobiDB-lite"/>
    </source>
</evidence>
<organism evidence="2 3">
    <name type="scientific">Hydnum rufescens UP504</name>
    <dbReference type="NCBI Taxonomy" id="1448309"/>
    <lineage>
        <taxon>Eukaryota</taxon>
        <taxon>Fungi</taxon>
        <taxon>Dikarya</taxon>
        <taxon>Basidiomycota</taxon>
        <taxon>Agaricomycotina</taxon>
        <taxon>Agaricomycetes</taxon>
        <taxon>Cantharellales</taxon>
        <taxon>Hydnaceae</taxon>
        <taxon>Hydnum</taxon>
    </lineage>
</organism>
<protein>
    <submittedName>
        <fullName evidence="2">Uncharacterized protein</fullName>
    </submittedName>
</protein>
<accession>A0A9P6DJN2</accession>
<comment type="caution">
    <text evidence="2">The sequence shown here is derived from an EMBL/GenBank/DDBJ whole genome shotgun (WGS) entry which is preliminary data.</text>
</comment>
<feature type="compositionally biased region" description="Low complexity" evidence="1">
    <location>
        <begin position="38"/>
        <end position="48"/>
    </location>
</feature>
<gene>
    <name evidence="2" type="ORF">BS47DRAFT_1490101</name>
</gene>
<dbReference type="AlphaFoldDB" id="A0A9P6DJN2"/>
<evidence type="ECO:0000313" key="2">
    <source>
        <dbReference type="EMBL" id="KAF9504712.1"/>
    </source>
</evidence>
<feature type="compositionally biased region" description="Basic and acidic residues" evidence="1">
    <location>
        <begin position="49"/>
        <end position="59"/>
    </location>
</feature>
<name>A0A9P6DJN2_9AGAM</name>
<keyword evidence="3" id="KW-1185">Reference proteome</keyword>
<sequence length="130" mass="14849">MRERDLVADQPKIRLIYGKFSAIRERNLNLHTAELRAQAAEEAQQAAEEAQRVAEEASGKRKNWPPARQKADSSRRNSDGLRKNDVVQPKKTWFVTGHPFQIDIPLPGPVSPGWMFPSPRIALHDRIIYL</sequence>
<feature type="region of interest" description="Disordered" evidence="1">
    <location>
        <begin position="38"/>
        <end position="88"/>
    </location>
</feature>
<feature type="compositionally biased region" description="Basic and acidic residues" evidence="1">
    <location>
        <begin position="69"/>
        <end position="85"/>
    </location>
</feature>
<proteinExistence type="predicted"/>
<dbReference type="Proteomes" id="UP000886523">
    <property type="component" value="Unassembled WGS sequence"/>
</dbReference>